<reference evidence="2 3" key="1">
    <citation type="submission" date="2020-08" db="EMBL/GenBank/DDBJ databases">
        <title>Functional genomics of gut bacteria from endangered species of beetles.</title>
        <authorList>
            <person name="Carlos-Shanley C."/>
        </authorList>
    </citation>
    <scope>NUCLEOTIDE SEQUENCE [LARGE SCALE GENOMIC DNA]</scope>
    <source>
        <strain evidence="2 3">S00151</strain>
    </source>
</reference>
<sequence>MSLEILNNPLMGSYTGPLSGNNDQNLSGSSFPVLKPPAEFKQLTAKQIANMYYDGKPVAEGNGYKIYSDDPKLEGDIEEVVIYKTRFRQVINGIDVVLFASKSGAFLLQRYLEALPESNQLILFLEIDDRYNHHTVMRAVAGASLTQKKDMPFADILTFTRKHEVAVEPKVLKNLIEKGIYRNKVSLISQFLGLKDASIAKIFDFFKQELLQGAADFFMKDLADNISELRIFENGWNPHPKEGEYDPAFIPEMLHRELKKYYEHSFSKNPYENLEGQKKINTKIVQTLFKRINAAKTYFNNLLNTAENFFPAFIHKKLKQSLNLFFRQIDTMEKFLADPLTGLQHIMYRSHQIANAFLCGIYNSFIDIIAGIFSIIGFIFKAVAAMDKIKDRKVEYGEMFLELMEDLTEGIMKFDFAGFFYQCITFQMKTAARLVKWINEVMPEFTLEKAGYYYGYIIGIIVDIIVETLLTGGTAAVARLAKTVESFMLKPLEKISKAITKTADFLTRILEFFQMILREFKKGRQEIFSKLEKFLDEVFGFGGKVSDNALTPAEKRWKDKQRKIQEKLERKRKGKKAGMADNLDTGINAQMTVKEFEEGLKKLSKIKPEKALEHLDEAMIYFNHHIVDGKIVQISDRNCVNVVQMVEDFLRTGKISVAKVSKAQEVPILMDKYGGHFLTVKLETINNSNYFKIGERGILLCERGPNDYDHVLNVFMTKKGIMYKDAQSFSQKFVTEEYFKKEYKSYKLLKTKKN</sequence>
<protein>
    <submittedName>
        <fullName evidence="2">Uncharacterized protein</fullName>
    </submittedName>
</protein>
<dbReference type="Proteomes" id="UP000592180">
    <property type="component" value="Unassembled WGS sequence"/>
</dbReference>
<organism evidence="2 3">
    <name type="scientific">Chryseobacterium defluvii</name>
    <dbReference type="NCBI Taxonomy" id="160396"/>
    <lineage>
        <taxon>Bacteria</taxon>
        <taxon>Pseudomonadati</taxon>
        <taxon>Bacteroidota</taxon>
        <taxon>Flavobacteriia</taxon>
        <taxon>Flavobacteriales</taxon>
        <taxon>Weeksellaceae</taxon>
        <taxon>Chryseobacterium group</taxon>
        <taxon>Chryseobacterium</taxon>
    </lineage>
</organism>
<keyword evidence="1" id="KW-1133">Transmembrane helix</keyword>
<dbReference type="RefSeq" id="WP_184188647.1">
    <property type="nucleotide sequence ID" value="NZ_JACHLE010000002.1"/>
</dbReference>
<gene>
    <name evidence="2" type="ORF">HNP38_002031</name>
</gene>
<proteinExistence type="predicted"/>
<evidence type="ECO:0000256" key="1">
    <source>
        <dbReference type="SAM" id="Phobius"/>
    </source>
</evidence>
<keyword evidence="3" id="KW-1185">Reference proteome</keyword>
<evidence type="ECO:0000313" key="2">
    <source>
        <dbReference type="EMBL" id="MBB4806735.1"/>
    </source>
</evidence>
<accession>A0A840KDU8</accession>
<dbReference type="AlphaFoldDB" id="A0A840KDU8"/>
<evidence type="ECO:0000313" key="3">
    <source>
        <dbReference type="Proteomes" id="UP000592180"/>
    </source>
</evidence>
<dbReference type="EMBL" id="JACHLE010000002">
    <property type="protein sequence ID" value="MBB4806735.1"/>
    <property type="molecule type" value="Genomic_DNA"/>
</dbReference>
<keyword evidence="1" id="KW-0472">Membrane</keyword>
<feature type="transmembrane region" description="Helical" evidence="1">
    <location>
        <begin position="361"/>
        <end position="383"/>
    </location>
</feature>
<name>A0A840KDU8_9FLAO</name>
<keyword evidence="1" id="KW-0812">Transmembrane</keyword>
<comment type="caution">
    <text evidence="2">The sequence shown here is derived from an EMBL/GenBank/DDBJ whole genome shotgun (WGS) entry which is preliminary data.</text>
</comment>